<reference evidence="5 6" key="1">
    <citation type="submission" date="2022-05" db="EMBL/GenBank/DDBJ databases">
        <authorList>
            <consortium name="Genoscope - CEA"/>
            <person name="William W."/>
        </authorList>
    </citation>
    <scope>NUCLEOTIDE SEQUENCE [LARGE SCALE GENOMIC DNA]</scope>
</reference>
<feature type="domain" description="C-type lectin" evidence="4">
    <location>
        <begin position="156"/>
        <end position="270"/>
    </location>
</feature>
<dbReference type="PROSITE" id="PS00615">
    <property type="entry name" value="C_TYPE_LECTIN_1"/>
    <property type="match status" value="1"/>
</dbReference>
<evidence type="ECO:0000313" key="6">
    <source>
        <dbReference type="Proteomes" id="UP001159427"/>
    </source>
</evidence>
<dbReference type="Pfam" id="PF00431">
    <property type="entry name" value="CUB"/>
    <property type="match status" value="1"/>
</dbReference>
<dbReference type="Gene3D" id="3.10.100.10">
    <property type="entry name" value="Mannose-Binding Protein A, subunit A"/>
    <property type="match status" value="1"/>
</dbReference>
<dbReference type="Gene3D" id="2.60.120.290">
    <property type="entry name" value="Spermadhesin, CUB domain"/>
    <property type="match status" value="1"/>
</dbReference>
<comment type="caution">
    <text evidence="5">The sequence shown here is derived from an EMBL/GenBank/DDBJ whole genome shotgun (WGS) entry which is preliminary data.</text>
</comment>
<dbReference type="SUPFAM" id="SSF56436">
    <property type="entry name" value="C-type lectin-like"/>
    <property type="match status" value="1"/>
</dbReference>
<dbReference type="PANTHER" id="PTHR22803">
    <property type="entry name" value="MANNOSE, PHOSPHOLIPASE, LECTIN RECEPTOR RELATED"/>
    <property type="match status" value="1"/>
</dbReference>
<evidence type="ECO:0008006" key="7">
    <source>
        <dbReference type="Google" id="ProtNLM"/>
    </source>
</evidence>
<dbReference type="InterPro" id="IPR018378">
    <property type="entry name" value="C-type_lectin_CS"/>
</dbReference>
<comment type="caution">
    <text evidence="2">Lacks conserved residue(s) required for the propagation of feature annotation.</text>
</comment>
<feature type="non-terminal residue" evidence="5">
    <location>
        <position position="271"/>
    </location>
</feature>
<accession>A0ABN8MJJ7</accession>
<proteinExistence type="predicted"/>
<evidence type="ECO:0000313" key="5">
    <source>
        <dbReference type="EMBL" id="CAH3028697.1"/>
    </source>
</evidence>
<dbReference type="PROSITE" id="PS50041">
    <property type="entry name" value="C_TYPE_LECTIN_2"/>
    <property type="match status" value="1"/>
</dbReference>
<dbReference type="InterPro" id="IPR016186">
    <property type="entry name" value="C-type_lectin-like/link_sf"/>
</dbReference>
<dbReference type="InterPro" id="IPR035914">
    <property type="entry name" value="Sperma_CUB_dom_sf"/>
</dbReference>
<keyword evidence="6" id="KW-1185">Reference proteome</keyword>
<feature type="non-terminal residue" evidence="5">
    <location>
        <position position="1"/>
    </location>
</feature>
<dbReference type="InterPro" id="IPR016187">
    <property type="entry name" value="CTDL_fold"/>
</dbReference>
<protein>
    <recommendedName>
        <fullName evidence="7">C-type lectin domain-containing protein</fullName>
    </recommendedName>
</protein>
<sequence>SCGSVVNNTLKSPTYSDGFYAGNMNCVYNLSIPDGKEMRLKFQSFDLASDSECRIDYLKITNGITDVGYCADQLTGRDLLVSGNYVVLTFHTDWLLENKTGFEILFAQEIPDNFEKSYIVYIENIMFSIDEKCFFFGNNGSYFVSVPCPRGWISSFHGGCYKVFSNQLDWKAAKSACEEQGSNLAVLNSEAKLREIPSSASGFFWIGLHRGTNRANKFWFWGNTIGVNFTFWDSQQPDHYGGIEHCGHIKMPSRKWNDLPCDRGHPYICEI</sequence>
<evidence type="ECO:0000256" key="1">
    <source>
        <dbReference type="ARBA" id="ARBA00023157"/>
    </source>
</evidence>
<dbReference type="PROSITE" id="PS01180">
    <property type="entry name" value="CUB"/>
    <property type="match status" value="1"/>
</dbReference>
<gene>
    <name evidence="5" type="ORF">PEVE_00034660</name>
</gene>
<evidence type="ECO:0000259" key="4">
    <source>
        <dbReference type="PROSITE" id="PS50041"/>
    </source>
</evidence>
<name>A0ABN8MJJ7_9CNID</name>
<evidence type="ECO:0000259" key="3">
    <source>
        <dbReference type="PROSITE" id="PS01180"/>
    </source>
</evidence>
<dbReference type="Proteomes" id="UP001159427">
    <property type="component" value="Unassembled WGS sequence"/>
</dbReference>
<feature type="domain" description="CUB" evidence="3">
    <location>
        <begin position="1"/>
        <end position="109"/>
    </location>
</feature>
<dbReference type="SUPFAM" id="SSF49854">
    <property type="entry name" value="Spermadhesin, CUB domain"/>
    <property type="match status" value="1"/>
</dbReference>
<feature type="disulfide bond" evidence="2">
    <location>
        <begin position="53"/>
        <end position="70"/>
    </location>
</feature>
<keyword evidence="1 2" id="KW-1015">Disulfide bond</keyword>
<dbReference type="CDD" id="cd00041">
    <property type="entry name" value="CUB"/>
    <property type="match status" value="1"/>
</dbReference>
<dbReference type="InterPro" id="IPR000859">
    <property type="entry name" value="CUB_dom"/>
</dbReference>
<dbReference type="InterPro" id="IPR050111">
    <property type="entry name" value="C-type_lectin/snaclec_domain"/>
</dbReference>
<dbReference type="InterPro" id="IPR001304">
    <property type="entry name" value="C-type_lectin-like"/>
</dbReference>
<dbReference type="SMART" id="SM00042">
    <property type="entry name" value="CUB"/>
    <property type="match status" value="1"/>
</dbReference>
<evidence type="ECO:0000256" key="2">
    <source>
        <dbReference type="PROSITE-ProRule" id="PRU00059"/>
    </source>
</evidence>
<dbReference type="SMART" id="SM00034">
    <property type="entry name" value="CLECT"/>
    <property type="match status" value="1"/>
</dbReference>
<organism evidence="5 6">
    <name type="scientific">Porites evermanni</name>
    <dbReference type="NCBI Taxonomy" id="104178"/>
    <lineage>
        <taxon>Eukaryota</taxon>
        <taxon>Metazoa</taxon>
        <taxon>Cnidaria</taxon>
        <taxon>Anthozoa</taxon>
        <taxon>Hexacorallia</taxon>
        <taxon>Scleractinia</taxon>
        <taxon>Fungiina</taxon>
        <taxon>Poritidae</taxon>
        <taxon>Porites</taxon>
    </lineage>
</organism>
<dbReference type="Pfam" id="PF00059">
    <property type="entry name" value="Lectin_C"/>
    <property type="match status" value="1"/>
</dbReference>
<dbReference type="EMBL" id="CALNXI010000528">
    <property type="protein sequence ID" value="CAH3028697.1"/>
    <property type="molecule type" value="Genomic_DNA"/>
</dbReference>